<name>A0AA90SUB1_9GAMM</name>
<gene>
    <name evidence="2" type="ORF">QS748_13305</name>
</gene>
<dbReference type="CDD" id="cd07247">
    <property type="entry name" value="SgaA_N_like"/>
    <property type="match status" value="1"/>
</dbReference>
<dbReference type="Gene3D" id="3.10.180.10">
    <property type="entry name" value="2,3-Dihydroxybiphenyl 1,2-Dioxygenase, domain 1"/>
    <property type="match status" value="1"/>
</dbReference>
<dbReference type="EMBL" id="JASXSV010000030">
    <property type="protein sequence ID" value="MDP0590099.1"/>
    <property type="molecule type" value="Genomic_DNA"/>
</dbReference>
<dbReference type="InterPro" id="IPR004360">
    <property type="entry name" value="Glyas_Fos-R_dOase_dom"/>
</dbReference>
<dbReference type="Pfam" id="PF00903">
    <property type="entry name" value="Glyoxalase"/>
    <property type="match status" value="1"/>
</dbReference>
<feature type="domain" description="VOC" evidence="1">
    <location>
        <begin position="10"/>
        <end position="130"/>
    </location>
</feature>
<evidence type="ECO:0000313" key="3">
    <source>
        <dbReference type="Proteomes" id="UP001178148"/>
    </source>
</evidence>
<dbReference type="InterPro" id="IPR037523">
    <property type="entry name" value="VOC_core"/>
</dbReference>
<comment type="caution">
    <text evidence="2">The sequence shown here is derived from an EMBL/GenBank/DDBJ whole genome shotgun (WGS) entry which is preliminary data.</text>
</comment>
<keyword evidence="3" id="KW-1185">Reference proteome</keyword>
<organism evidence="2 3">
    <name type="scientific">Candidatus Endonucleibacter bathymodioli</name>
    <dbReference type="NCBI Taxonomy" id="539814"/>
    <lineage>
        <taxon>Bacteria</taxon>
        <taxon>Pseudomonadati</taxon>
        <taxon>Pseudomonadota</taxon>
        <taxon>Gammaproteobacteria</taxon>
        <taxon>Oceanospirillales</taxon>
        <taxon>Endozoicomonadaceae</taxon>
        <taxon>Candidatus Endonucleibacter</taxon>
    </lineage>
</organism>
<dbReference type="PROSITE" id="PS51819">
    <property type="entry name" value="VOC"/>
    <property type="match status" value="1"/>
</dbReference>
<dbReference type="SUPFAM" id="SSF54593">
    <property type="entry name" value="Glyoxalase/Bleomycin resistance protein/Dihydroxybiphenyl dioxygenase"/>
    <property type="match status" value="1"/>
</dbReference>
<dbReference type="InterPro" id="IPR052164">
    <property type="entry name" value="Anthracycline_SecMetBiosynth"/>
</dbReference>
<proteinExistence type="predicted"/>
<reference evidence="2 3" key="1">
    <citation type="journal article" date="2023" name="bioRxiv">
        <title>An intranuclear bacterial parasite of deep-sea mussels expresses apoptosis inhibitors acquired from its host.</title>
        <authorList>
            <person name="Gonzalez Porras M.A."/>
            <person name="Assie A."/>
            <person name="Tietjen M."/>
            <person name="Violette M."/>
            <person name="Kleiner M."/>
            <person name="Gruber-Vodicka H."/>
            <person name="Dubilier N."/>
            <person name="Leisch N."/>
        </authorList>
    </citation>
    <scope>NUCLEOTIDE SEQUENCE [LARGE SCALE GENOMIC DNA]</scope>
    <source>
        <strain evidence="2">IAP13</strain>
    </source>
</reference>
<protein>
    <submittedName>
        <fullName evidence="2">VOC family protein</fullName>
    </submittedName>
</protein>
<sequence length="132" mass="15001">MNNPFKDHGLFSWSELITTDFDSSFLFYKELFNWKLKEVPGRGDSRYALIINENSSEPFAGILSMPKAQEERGIPNHWQTYVTVDNVEETITKAKNLGAQIILSPMQIERVGTVAVIKDPQGAVVSIVKYHR</sequence>
<dbReference type="AlphaFoldDB" id="A0AA90SUB1"/>
<dbReference type="PANTHER" id="PTHR33993:SF14">
    <property type="entry name" value="GB|AAF24581.1"/>
    <property type="match status" value="1"/>
</dbReference>
<accession>A0AA90SUB1</accession>
<evidence type="ECO:0000313" key="2">
    <source>
        <dbReference type="EMBL" id="MDP0590099.1"/>
    </source>
</evidence>
<dbReference type="InterPro" id="IPR029068">
    <property type="entry name" value="Glyas_Bleomycin-R_OHBP_Dase"/>
</dbReference>
<dbReference type="PANTHER" id="PTHR33993">
    <property type="entry name" value="GLYOXALASE-RELATED"/>
    <property type="match status" value="1"/>
</dbReference>
<dbReference type="Proteomes" id="UP001178148">
    <property type="component" value="Unassembled WGS sequence"/>
</dbReference>
<evidence type="ECO:0000259" key="1">
    <source>
        <dbReference type="PROSITE" id="PS51819"/>
    </source>
</evidence>